<name>A0A812WL92_SYMPI</name>
<feature type="transmembrane region" description="Helical" evidence="1">
    <location>
        <begin position="45"/>
        <end position="65"/>
    </location>
</feature>
<evidence type="ECO:0000256" key="1">
    <source>
        <dbReference type="SAM" id="Phobius"/>
    </source>
</evidence>
<comment type="caution">
    <text evidence="2">The sequence shown here is derived from an EMBL/GenBank/DDBJ whole genome shotgun (WGS) entry which is preliminary data.</text>
</comment>
<gene>
    <name evidence="2" type="ORF">SPIL2461_LOCUS18806</name>
</gene>
<dbReference type="Proteomes" id="UP000649617">
    <property type="component" value="Unassembled WGS sequence"/>
</dbReference>
<keyword evidence="3" id="KW-1185">Reference proteome</keyword>
<dbReference type="EMBL" id="CAJNIZ010044082">
    <property type="protein sequence ID" value="CAE7677448.1"/>
    <property type="molecule type" value="Genomic_DNA"/>
</dbReference>
<sequence length="235" mass="26707">MRFNNWASQSSEALHIDSHDIYRQRVLGTESGINQFIKMDDKKQLSVLSMLIYVLLIASAMNFVWKSGVIESKYLVTRAVENWVSSHHFSLDLTRKYFRDIDSVPDVQDWLRYALPRIMAPPLQQANYPLYGVRFSLRNVQEINNTEPRFQRRAGVTWKDKVGLETSSSSVAALTASYENDDTSSFGVYREYGFNSAFAVKLFNGGGVQEVDLGLLANFSLGLQWCSKEFSICSG</sequence>
<dbReference type="OrthoDB" id="415110at2759"/>
<feature type="non-terminal residue" evidence="2">
    <location>
        <position position="1"/>
    </location>
</feature>
<keyword evidence="1" id="KW-1133">Transmembrane helix</keyword>
<dbReference type="AlphaFoldDB" id="A0A812WL92"/>
<accession>A0A812WL92</accession>
<organism evidence="2 3">
    <name type="scientific">Symbiodinium pilosum</name>
    <name type="common">Dinoflagellate</name>
    <dbReference type="NCBI Taxonomy" id="2952"/>
    <lineage>
        <taxon>Eukaryota</taxon>
        <taxon>Sar</taxon>
        <taxon>Alveolata</taxon>
        <taxon>Dinophyceae</taxon>
        <taxon>Suessiales</taxon>
        <taxon>Symbiodiniaceae</taxon>
        <taxon>Symbiodinium</taxon>
    </lineage>
</organism>
<proteinExistence type="predicted"/>
<reference evidence="2" key="1">
    <citation type="submission" date="2021-02" db="EMBL/GenBank/DDBJ databases">
        <authorList>
            <person name="Dougan E. K."/>
            <person name="Rhodes N."/>
            <person name="Thang M."/>
            <person name="Chan C."/>
        </authorList>
    </citation>
    <scope>NUCLEOTIDE SEQUENCE</scope>
</reference>
<evidence type="ECO:0000313" key="3">
    <source>
        <dbReference type="Proteomes" id="UP000649617"/>
    </source>
</evidence>
<keyword evidence="1" id="KW-0472">Membrane</keyword>
<protein>
    <submittedName>
        <fullName evidence="2">Uncharacterized protein</fullName>
    </submittedName>
</protein>
<keyword evidence="1" id="KW-0812">Transmembrane</keyword>
<evidence type="ECO:0000313" key="2">
    <source>
        <dbReference type="EMBL" id="CAE7677448.1"/>
    </source>
</evidence>